<sequence>MSAHSSGPPTRNLTPVLSPTPQRFGSRTQRVIDDVEEMLGMLEERTQERLHEEPVSPIKEFPPPILASASPTYKRPLSSGSRSSYATPPSRPSYSRSPSSVSSSSPRNHEPLHHSPLKHGFSARDPVQRSKSTPPREQQPERHEFPPPILARARSGSAASSSSVVPGCSSASSEAGRDLLATLDSMQSSPRQITTPKTPTAPRLAAQPDAETTPTPRTHGRTTFSRAWLDPEAAEQEDIFVPERVTGMGLVKKREMTPIEERTERGSSLARDDEARVSGWSGKPLPSTPSGSAPSLPASPAKKRATDLIRFFEHASSPSVEKAKHGHARGASDHLPIRNERGYTKSHARAISVPDEESYAFPLEPPVLERVGSEIDTLIHPHDSASEVAFQPAPIATTVPTQTVPVSTSAAIAVSSTRKRDASPLRNVRNVVAAWRGNLPTPHPVAFDTPALRLGTADADEKCKRGNVFEEAFFTIRRMGTRRRRRVEEKEEKREVGMEEKPLPELVRGQERREVAGRMEAVRGNLVSTITEMTSELFADRLVLTWIPEFAASGSRGIITLDLVHCLEVRSIPSPNHPSATTDVGSIAAKAVPGLSDNLYPFQLVYDDGVERLGSESARDRVRWVSAIWDILQNTPDDGQLDDDAAVSSENGSRSTILHRSLGLSDPREEPTSRPFPRAEARYSRTSDDIHLGDSQTGVLPLKRSSSKHLGRGQGSLLRRVASEADLDLVAMAAPIHLAKQLSPPVSVSSTVSQAPSGISIASRPRMTPISRLQASSVSSAQYESAFALPTLDEHNSRESTLESIDGTPFQTAASDSIPGSFSTKSSTSSDRLPSYSSAITVLPVRELEPVAPSESASSSSGIQASFASPATPPRLPPRRDDLFTGTITPFQSALSFIAGTEYNTATADSSRSATPKGSVISKRIIHLATPVGPREKQSAPSTVTDYFTATEGSGTYYTPQSGPPSRFRSLTESSVSHAASSLDRTTASTVSSHKSTASTAKTSSRIPLPSFPSSSSSSSTSRTPSSSTSSSTPRPTASDTSNKSSSTSLRRRILEAVVENEQARVQDASIVVSRLDRIELAVADIGTFLSVPPALSVKDSEVYRSGSRRQEAVPTSPGSPSSSSSSSNSPSGIATQPGTPVEDSRLLKDLAAIKDQNRALMDQQLQVRHMLESGEAKSTKGPSLERLEDLLLRLLARTEDSDSLTGFSEQDYNPSQRARKPSSPSIRSRATFDTAHPDSMYSDEQGARAPAPAPSIDSEYARRQRARMSGVPESLLEISSHLTEELDEEWELQNLPPQSPDVDLDPRPRAMPPIMLNRKNPERYASSVSEAESLSPRLQHDADDEGSSEAETLRPVQRPIIIPRPQTPESSSETTTTSTTPSPRRRHFRPGPVPQPVRLPSPVPLEGYPSVVPPPSFRPGFPYPRPSRLAGAREPMTTTYFRRGFPPPMHMGPMAGPHMGPYMTGMRPGMPGFGGPFGPNVFPRPGYMPPGAAGGDYGIPRRPFFPPRPPRGGSPGLSSTRGYTNSHYSYSDPGSHQTEQELQEAVNHLDQVQHEAIDKAEALAEAQGQQSNEIGRYLHQLGSVMDQNRADQMRELMTLHEDIGRIRDQLNHPPPPLPSKTPMVLAEPPQSPAVQVTVNTAPSEKAKPASSPQPIPAAVMNITEHSEHGESPVLSTLPIPSDKDRQQDALLRNLQDKVTELARRLAEQEMHQQQPLEKIVIKETEYDPQGPSNAFTKPLPPQPVIALGPPITIPAPQSDFASSAIPPPASVGGPAHVHFGPEHVKETTTEVIRGPAGQDIEREIVREYDRTPSEVAAGLPPSHETVVETKTVQRSASVLLGDPGAGSVPGTFRDPSGTAMQDTVPGTHPHRTTIIEEDFGAPGTRYPVSHAPPSTAPPSVIHVQNVPPRPPTSMADAHRQTVPPTVLGESDLHNRPTVVVEDHPEGLLVRPVPSNPALINRVIRAQKPSIVREQPVQLGNMPTHTSQPPVLTEFPDLITHADQPMVAADHAVPTTGPASVSFAHPLVSYPGGSSVHDAGTHRSHSPDDMHHASSNKATNNKLRKPVPAAKVQEAPHTSHANVAPGPQSDYRDTQDGMVPMNNMSNVAHEEPPGHAAHSQKVPSETMPAATNTGDQSGHKAKPMRDRPAQGAGKHAPVALSTPPYLGQDSSEPMDDQTLANIPGAYGPHAGTTGPESVSGPPHDKHDKGSFERPNVLKKTSNVAHGLPTQASAGHLDSGEDHGAKVNIQASNDDRGGKDTPHDGTPGHNADANVSGLPRPPSMRKGHPAVPHGDPSRPGTLHMPTPDGIQDGRMADGAGPSAKKPQDKHVKSPEDILTENERLAAQSKAKAAQAEVERLERETIHRRKEEKEKLAAHRYQEHLDALADLKKVISDHHGKDDKWKTSYADSAKDKEKRRTENTTKEKQWQSAFDKLLAEVESDKKWREAESKKPGADAVIDFLKKSNEDQTAFLRALAADIMAQNADQHKTTKEAAKSMAREQVAFNVAGYLDDFSKTLSGEVRALLKEVGDLRETRRALYYELAELLLLKGRQSAGDLMAVMPWPGPGNGAGPARPIPPPPGAAKPAPAKATPAKQEAKPAASPPAWQSFNIPPTMNLGGPAIASTTVPTARPMPPATGSRPLPVPGNAEGK</sequence>
<proteinExistence type="predicted"/>
<protein>
    <submittedName>
        <fullName evidence="1">Uncharacterized protein</fullName>
    </submittedName>
</protein>
<accession>A0ACC2VVA0</accession>
<organism evidence="1 2">
    <name type="scientific">Naganishia adeliensis</name>
    <dbReference type="NCBI Taxonomy" id="92952"/>
    <lineage>
        <taxon>Eukaryota</taxon>
        <taxon>Fungi</taxon>
        <taxon>Dikarya</taxon>
        <taxon>Basidiomycota</taxon>
        <taxon>Agaricomycotina</taxon>
        <taxon>Tremellomycetes</taxon>
        <taxon>Filobasidiales</taxon>
        <taxon>Filobasidiaceae</taxon>
        <taxon>Naganishia</taxon>
    </lineage>
</organism>
<comment type="caution">
    <text evidence="1">The sequence shown here is derived from an EMBL/GenBank/DDBJ whole genome shotgun (WGS) entry which is preliminary data.</text>
</comment>
<reference evidence="1" key="1">
    <citation type="submission" date="2023-04" db="EMBL/GenBank/DDBJ databases">
        <title>Draft Genome sequencing of Naganishia species isolated from polar environments using Oxford Nanopore Technology.</title>
        <authorList>
            <person name="Leo P."/>
            <person name="Venkateswaran K."/>
        </authorList>
    </citation>
    <scope>NUCLEOTIDE SEQUENCE</scope>
    <source>
        <strain evidence="1">MNA-CCFEE 5262</strain>
    </source>
</reference>
<gene>
    <name evidence="1" type="ORF">QFC20_004817</name>
</gene>
<dbReference type="EMBL" id="JASBWS010000060">
    <property type="protein sequence ID" value="KAJ9103009.1"/>
    <property type="molecule type" value="Genomic_DNA"/>
</dbReference>
<name>A0ACC2VVA0_9TREE</name>
<keyword evidence="2" id="KW-1185">Reference proteome</keyword>
<evidence type="ECO:0000313" key="2">
    <source>
        <dbReference type="Proteomes" id="UP001230649"/>
    </source>
</evidence>
<dbReference type="Proteomes" id="UP001230649">
    <property type="component" value="Unassembled WGS sequence"/>
</dbReference>
<evidence type="ECO:0000313" key="1">
    <source>
        <dbReference type="EMBL" id="KAJ9103009.1"/>
    </source>
</evidence>